<comment type="caution">
    <text evidence="1">The sequence shown here is derived from an EMBL/GenBank/DDBJ whole genome shotgun (WGS) entry which is preliminary data.</text>
</comment>
<reference evidence="1 2" key="1">
    <citation type="journal article" date="2021" name="Hortic Res">
        <title>High-quality reference genome and annotation aids understanding of berry development for evergreen blueberry (Vaccinium darrowii).</title>
        <authorList>
            <person name="Yu J."/>
            <person name="Hulse-Kemp A.M."/>
            <person name="Babiker E."/>
            <person name="Staton M."/>
        </authorList>
    </citation>
    <scope>NUCLEOTIDE SEQUENCE [LARGE SCALE GENOMIC DNA]</scope>
    <source>
        <strain evidence="2">cv. NJ 8807/NJ 8810</strain>
        <tissue evidence="1">Young leaf</tissue>
    </source>
</reference>
<accession>A0ACB7YB30</accession>
<name>A0ACB7YB30_9ERIC</name>
<sequence length="250" mass="28055">MVGQNRVHNCLSRSGLATLFLGFNFLREIKIDVVCVILNIMCECISATHEQVAKDRLIYICAGLGCATVAIVFTIEELSLMKKKKLRIGFFDFLGLIAAILQVTCLGLQVLLTCLDKSFPIKFSIFSLVFALVSGFYKLIWNPRQHHTFVMDCKKSTRYLPLKVSKEIHSTKTVLGCPSCAKPKLSLHRLEMDAKYVSIPISSLESAPSVVGEWIYNIANEYVVQDSLSSSDNELTELPETREEEPELEI</sequence>
<protein>
    <submittedName>
        <fullName evidence="1">Uncharacterized protein</fullName>
    </submittedName>
</protein>
<keyword evidence="2" id="KW-1185">Reference proteome</keyword>
<evidence type="ECO:0000313" key="1">
    <source>
        <dbReference type="EMBL" id="KAH7850253.1"/>
    </source>
</evidence>
<dbReference type="Proteomes" id="UP000828048">
    <property type="component" value="Chromosome 7"/>
</dbReference>
<organism evidence="1 2">
    <name type="scientific">Vaccinium darrowii</name>
    <dbReference type="NCBI Taxonomy" id="229202"/>
    <lineage>
        <taxon>Eukaryota</taxon>
        <taxon>Viridiplantae</taxon>
        <taxon>Streptophyta</taxon>
        <taxon>Embryophyta</taxon>
        <taxon>Tracheophyta</taxon>
        <taxon>Spermatophyta</taxon>
        <taxon>Magnoliopsida</taxon>
        <taxon>eudicotyledons</taxon>
        <taxon>Gunneridae</taxon>
        <taxon>Pentapetalae</taxon>
        <taxon>asterids</taxon>
        <taxon>Ericales</taxon>
        <taxon>Ericaceae</taxon>
        <taxon>Vaccinioideae</taxon>
        <taxon>Vaccinieae</taxon>
        <taxon>Vaccinium</taxon>
    </lineage>
</organism>
<proteinExistence type="predicted"/>
<gene>
    <name evidence="1" type="ORF">Vadar_029875</name>
</gene>
<evidence type="ECO:0000313" key="2">
    <source>
        <dbReference type="Proteomes" id="UP000828048"/>
    </source>
</evidence>
<dbReference type="EMBL" id="CM037157">
    <property type="protein sequence ID" value="KAH7850253.1"/>
    <property type="molecule type" value="Genomic_DNA"/>
</dbReference>